<feature type="region of interest" description="Disordered" evidence="2">
    <location>
        <begin position="1"/>
        <end position="21"/>
    </location>
</feature>
<dbReference type="OrthoDB" id="3687641at2759"/>
<dbReference type="GO" id="GO:0043386">
    <property type="term" value="P:mycotoxin biosynthetic process"/>
    <property type="evidence" value="ECO:0007669"/>
    <property type="project" value="InterPro"/>
</dbReference>
<proteinExistence type="inferred from homology"/>
<sequence length="181" mass="20696">MGEYVDRHSSRASETSTRGTLEYAPSELEEHLLPKYVIDQEMQPEISKRPGRSFSLRLNPTIPWIATTVFFALYSAFLATKQHHSSPQVWRETDFIGARNAISVVERKFTTGIRAYENGTLYRTFDSEEPLFVGEPSPEIDANWDRIVNIDTQAFYITPEEASTIGGNPYFFKKSGVYEIE</sequence>
<dbReference type="EMBL" id="KV750253">
    <property type="protein sequence ID" value="OCL05573.1"/>
    <property type="molecule type" value="Genomic_DNA"/>
</dbReference>
<dbReference type="InterPro" id="IPR021765">
    <property type="entry name" value="UstYa-like"/>
</dbReference>
<feature type="compositionally biased region" description="Basic and acidic residues" evidence="2">
    <location>
        <begin position="1"/>
        <end position="11"/>
    </location>
</feature>
<evidence type="ECO:0000256" key="1">
    <source>
        <dbReference type="ARBA" id="ARBA00035112"/>
    </source>
</evidence>
<name>A0A8E2EVR3_9PEZI</name>
<protein>
    <submittedName>
        <fullName evidence="3">Uncharacterized protein</fullName>
    </submittedName>
</protein>
<evidence type="ECO:0000313" key="4">
    <source>
        <dbReference type="Proteomes" id="UP000250140"/>
    </source>
</evidence>
<dbReference type="Pfam" id="PF11807">
    <property type="entry name" value="UstYa"/>
    <property type="match status" value="1"/>
</dbReference>
<dbReference type="Proteomes" id="UP000250140">
    <property type="component" value="Unassembled WGS sequence"/>
</dbReference>
<accession>A0A8E2EVR3</accession>
<gene>
    <name evidence="3" type="ORF">AOQ84DRAFT_379460</name>
</gene>
<keyword evidence="4" id="KW-1185">Reference proteome</keyword>
<evidence type="ECO:0000256" key="2">
    <source>
        <dbReference type="SAM" id="MobiDB-lite"/>
    </source>
</evidence>
<dbReference type="AlphaFoldDB" id="A0A8E2EVR3"/>
<organism evidence="3 4">
    <name type="scientific">Glonium stellatum</name>
    <dbReference type="NCBI Taxonomy" id="574774"/>
    <lineage>
        <taxon>Eukaryota</taxon>
        <taxon>Fungi</taxon>
        <taxon>Dikarya</taxon>
        <taxon>Ascomycota</taxon>
        <taxon>Pezizomycotina</taxon>
        <taxon>Dothideomycetes</taxon>
        <taxon>Pleosporomycetidae</taxon>
        <taxon>Gloniales</taxon>
        <taxon>Gloniaceae</taxon>
        <taxon>Glonium</taxon>
    </lineage>
</organism>
<evidence type="ECO:0000313" key="3">
    <source>
        <dbReference type="EMBL" id="OCL05573.1"/>
    </source>
</evidence>
<comment type="similarity">
    <text evidence="1">Belongs to the ustYa family.</text>
</comment>
<reference evidence="3 4" key="1">
    <citation type="journal article" date="2016" name="Nat. Commun.">
        <title>Ectomycorrhizal ecology is imprinted in the genome of the dominant symbiotic fungus Cenococcum geophilum.</title>
        <authorList>
            <consortium name="DOE Joint Genome Institute"/>
            <person name="Peter M."/>
            <person name="Kohler A."/>
            <person name="Ohm R.A."/>
            <person name="Kuo A."/>
            <person name="Krutzmann J."/>
            <person name="Morin E."/>
            <person name="Arend M."/>
            <person name="Barry K.W."/>
            <person name="Binder M."/>
            <person name="Choi C."/>
            <person name="Clum A."/>
            <person name="Copeland A."/>
            <person name="Grisel N."/>
            <person name="Haridas S."/>
            <person name="Kipfer T."/>
            <person name="LaButti K."/>
            <person name="Lindquist E."/>
            <person name="Lipzen A."/>
            <person name="Maire R."/>
            <person name="Meier B."/>
            <person name="Mihaltcheva S."/>
            <person name="Molinier V."/>
            <person name="Murat C."/>
            <person name="Poggeler S."/>
            <person name="Quandt C.A."/>
            <person name="Sperisen C."/>
            <person name="Tritt A."/>
            <person name="Tisserant E."/>
            <person name="Crous P.W."/>
            <person name="Henrissat B."/>
            <person name="Nehls U."/>
            <person name="Egli S."/>
            <person name="Spatafora J.W."/>
            <person name="Grigoriev I.V."/>
            <person name="Martin F.M."/>
        </authorList>
    </citation>
    <scope>NUCLEOTIDE SEQUENCE [LARGE SCALE GENOMIC DNA]</scope>
    <source>
        <strain evidence="3 4">CBS 207.34</strain>
    </source>
</reference>